<evidence type="ECO:0008006" key="4">
    <source>
        <dbReference type="Google" id="ProtNLM"/>
    </source>
</evidence>
<evidence type="ECO:0000313" key="2">
    <source>
        <dbReference type="EMBL" id="QWU87180.1"/>
    </source>
</evidence>
<name>A0ABX8I1S5_9ASCO</name>
<reference evidence="2 3" key="1">
    <citation type="submission" date="2021-06" db="EMBL/GenBank/DDBJ databases">
        <title>Candida outbreak in Lebanon.</title>
        <authorList>
            <person name="Finianos M."/>
        </authorList>
    </citation>
    <scope>NUCLEOTIDE SEQUENCE [LARGE SCALE GENOMIC DNA]</scope>
    <source>
        <strain evidence="2">CA3LBN</strain>
    </source>
</reference>
<dbReference type="InterPro" id="IPR035189">
    <property type="entry name" value="Std1/Mth1"/>
</dbReference>
<evidence type="ECO:0000313" key="3">
    <source>
        <dbReference type="Proteomes" id="UP000825434"/>
    </source>
</evidence>
<dbReference type="Pfam" id="PF17235">
    <property type="entry name" value="STD1"/>
    <property type="match status" value="1"/>
</dbReference>
<feature type="compositionally biased region" description="Polar residues" evidence="1">
    <location>
        <begin position="259"/>
        <end position="285"/>
    </location>
</feature>
<dbReference type="InterPro" id="IPR007523">
    <property type="entry name" value="NDUFAF3/AAMDC"/>
</dbReference>
<dbReference type="InterPro" id="IPR036748">
    <property type="entry name" value="MTH938-like_sf"/>
</dbReference>
<accession>A0ABX8I1S5</accession>
<dbReference type="PANTHER" id="PTHR21192:SF2">
    <property type="entry name" value="NADH DEHYDROGENASE [UBIQUINONE] 1 ALPHA SUBCOMPLEX ASSEMBLY FACTOR 3"/>
    <property type="match status" value="1"/>
</dbReference>
<dbReference type="EMBL" id="CP076662">
    <property type="protein sequence ID" value="QWU87180.1"/>
    <property type="molecule type" value="Genomic_DNA"/>
</dbReference>
<organism evidence="2 3">
    <name type="scientific">Candidozyma haemuli</name>
    <dbReference type="NCBI Taxonomy" id="45357"/>
    <lineage>
        <taxon>Eukaryota</taxon>
        <taxon>Fungi</taxon>
        <taxon>Dikarya</taxon>
        <taxon>Ascomycota</taxon>
        <taxon>Saccharomycotina</taxon>
        <taxon>Pichiomycetes</taxon>
        <taxon>Metschnikowiaceae</taxon>
        <taxon>Candidozyma</taxon>
    </lineage>
</organism>
<feature type="compositionally biased region" description="Basic and acidic residues" evidence="1">
    <location>
        <begin position="312"/>
        <end position="321"/>
    </location>
</feature>
<protein>
    <recommendedName>
        <fullName evidence="4">NADH dehydrogenase [ubiquinone] 1 alpha subcomplex assembly factor 3</fullName>
    </recommendedName>
</protein>
<sequence length="489" mass="54675">MGLFSFTGPRQGAKIPTFELAPQPDSTDLRIRSLLYLFKRLRINKLAAFPSSDGSFKYTDSVTQDDPSLSPKLDSLYNLEKFTSILVSDPQRVLIDFPKNKFRAFCILSELPSANFSRPSSPVKGILIRELSTMLANSLIYTEHHSYVPFAARFSAAKSSIQKVSTMELTDDSVCRLSEAFKHAIVFEYLKELAFLVQLLRIYDEYVKKSASSTPPSIHTSSTPMSSPQTSPKKAAPSLTPKKSTANLKGERTLKARPSISNFRSNELYNPVTSPQKKSLKATSYSSPRDIYGREIVQDLWDKCKNSIRTKLEHERSRKSPQDMLAPSGKSETTANPVDLFKKNDILMFSQKPINYIESVKKDGYHLANSVLITSPDKQDREIGTLLLDTESFEINLSEGGYSITNGFIVHFDESTLLSIFEKVHPKPEIVVFGLGKRSRVLSEQNKRFMSNLGIQLELGDSKNAAKIFDLLATERPGVIGALLLPPNI</sequence>
<evidence type="ECO:0000256" key="1">
    <source>
        <dbReference type="SAM" id="MobiDB-lite"/>
    </source>
</evidence>
<dbReference type="Proteomes" id="UP000825434">
    <property type="component" value="Chromosome 2"/>
</dbReference>
<dbReference type="SUPFAM" id="SSF64076">
    <property type="entry name" value="MTH938-like"/>
    <property type="match status" value="1"/>
</dbReference>
<feature type="compositionally biased region" description="Low complexity" evidence="1">
    <location>
        <begin position="211"/>
        <end position="232"/>
    </location>
</feature>
<dbReference type="Gene3D" id="3.40.1230.10">
    <property type="entry name" value="MTH938-like"/>
    <property type="match status" value="1"/>
</dbReference>
<keyword evidence="3" id="KW-1185">Reference proteome</keyword>
<feature type="region of interest" description="Disordered" evidence="1">
    <location>
        <begin position="211"/>
        <end position="285"/>
    </location>
</feature>
<feature type="region of interest" description="Disordered" evidence="1">
    <location>
        <begin position="312"/>
        <end position="336"/>
    </location>
</feature>
<proteinExistence type="predicted"/>
<dbReference type="Pfam" id="PF04430">
    <property type="entry name" value="DUF498"/>
    <property type="match status" value="1"/>
</dbReference>
<dbReference type="PANTHER" id="PTHR21192">
    <property type="entry name" value="NUCLEAR PROTEIN E3-3"/>
    <property type="match status" value="1"/>
</dbReference>
<gene>
    <name evidence="2" type="ORF">CA3LBN_001445</name>
</gene>